<feature type="chain" id="PRO_5020410628" description="Metallo-beta-lactamase domain-containing protein" evidence="1">
    <location>
        <begin position="21"/>
        <end position="331"/>
    </location>
</feature>
<dbReference type="PANTHER" id="PTHR42951">
    <property type="entry name" value="METALLO-BETA-LACTAMASE DOMAIN-CONTAINING"/>
    <property type="match status" value="1"/>
</dbReference>
<dbReference type="Gene3D" id="3.60.15.10">
    <property type="entry name" value="Ribonuclease Z/Hydroxyacylglutathione hydrolase-like"/>
    <property type="match status" value="1"/>
</dbReference>
<evidence type="ECO:0000313" key="4">
    <source>
        <dbReference type="Proteomes" id="UP000295083"/>
    </source>
</evidence>
<dbReference type="CDD" id="cd07739">
    <property type="entry name" value="metallo-hydrolase-like_MBL-fold"/>
    <property type="match status" value="1"/>
</dbReference>
<gene>
    <name evidence="3" type="ORF">C8035_v000644</name>
</gene>
<name>A0A4R8QJ16_9PEZI</name>
<feature type="domain" description="Metallo-beta-lactamase" evidence="2">
    <location>
        <begin position="41"/>
        <end position="233"/>
    </location>
</feature>
<dbReference type="Pfam" id="PF00753">
    <property type="entry name" value="Lactamase_B"/>
    <property type="match status" value="1"/>
</dbReference>
<organism evidence="3 4">
    <name type="scientific">Colletotrichum spinosum</name>
    <dbReference type="NCBI Taxonomy" id="1347390"/>
    <lineage>
        <taxon>Eukaryota</taxon>
        <taxon>Fungi</taxon>
        <taxon>Dikarya</taxon>
        <taxon>Ascomycota</taxon>
        <taxon>Pezizomycotina</taxon>
        <taxon>Sordariomycetes</taxon>
        <taxon>Hypocreomycetidae</taxon>
        <taxon>Glomerellales</taxon>
        <taxon>Glomerellaceae</taxon>
        <taxon>Colletotrichum</taxon>
        <taxon>Colletotrichum orbiculare species complex</taxon>
    </lineage>
</organism>
<dbReference type="SMART" id="SM00849">
    <property type="entry name" value="Lactamase_B"/>
    <property type="match status" value="1"/>
</dbReference>
<comment type="caution">
    <text evidence="3">The sequence shown here is derived from an EMBL/GenBank/DDBJ whole genome shotgun (WGS) entry which is preliminary data.</text>
</comment>
<dbReference type="Proteomes" id="UP000295083">
    <property type="component" value="Unassembled WGS sequence"/>
</dbReference>
<sequence length="331" mass="35931">MFKYIANLASLAALLHQATASCKSNCSLRVESRINQGPSLDVVSSLIIGSQAAVIVDLPMAVPQATLLAEWVKNTTDKPLVAAFTTHSHPDHYLSGKAFLEHFPEAKHYATPEAVHWIQNEALNKTEFWTAVYGGGVIAPTPAIPTPYNYTFFTLPGDEACPIELLSPVGGDTVDVSMLWIPSSRTLIAGDVVYGHQMHAWLADLLTPALTKSWLATLDFVKGLQPSRVVPGHALNVDGFGAAIDVDHTRDYVAFFQENIEAKGSDFYIPQQIADLIEAEFPGLTNLTSSTTSATLLNITAENFGKGGKRQSHYMDLTVYTDADALDGWQL</sequence>
<dbReference type="InterPro" id="IPR050855">
    <property type="entry name" value="NDM-1-like"/>
</dbReference>
<proteinExistence type="predicted"/>
<keyword evidence="1" id="KW-0732">Signal</keyword>
<dbReference type="AlphaFoldDB" id="A0A4R8QJ16"/>
<protein>
    <recommendedName>
        <fullName evidence="2">Metallo-beta-lactamase domain-containing protein</fullName>
    </recommendedName>
</protein>
<evidence type="ECO:0000259" key="2">
    <source>
        <dbReference type="SMART" id="SM00849"/>
    </source>
</evidence>
<dbReference type="SUPFAM" id="SSF56281">
    <property type="entry name" value="Metallo-hydrolase/oxidoreductase"/>
    <property type="match status" value="1"/>
</dbReference>
<dbReference type="PROSITE" id="PS51257">
    <property type="entry name" value="PROKAR_LIPOPROTEIN"/>
    <property type="match status" value="1"/>
</dbReference>
<evidence type="ECO:0000313" key="3">
    <source>
        <dbReference type="EMBL" id="TDZ34043.1"/>
    </source>
</evidence>
<keyword evidence="4" id="KW-1185">Reference proteome</keyword>
<feature type="signal peptide" evidence="1">
    <location>
        <begin position="1"/>
        <end position="20"/>
    </location>
</feature>
<reference evidence="3 4" key="1">
    <citation type="submission" date="2018-11" db="EMBL/GenBank/DDBJ databases">
        <title>Genome sequence and assembly of Colletotrichum spinosum.</title>
        <authorList>
            <person name="Gan P."/>
            <person name="Shirasu K."/>
        </authorList>
    </citation>
    <scope>NUCLEOTIDE SEQUENCE [LARGE SCALE GENOMIC DNA]</scope>
    <source>
        <strain evidence="3 4">CBS 515.97</strain>
    </source>
</reference>
<dbReference type="InterPro" id="IPR001279">
    <property type="entry name" value="Metallo-B-lactamas"/>
</dbReference>
<dbReference type="InterPro" id="IPR036866">
    <property type="entry name" value="RibonucZ/Hydroxyglut_hydro"/>
</dbReference>
<accession>A0A4R8QJ16</accession>
<evidence type="ECO:0000256" key="1">
    <source>
        <dbReference type="SAM" id="SignalP"/>
    </source>
</evidence>
<dbReference type="EMBL" id="QAPG01000057">
    <property type="protein sequence ID" value="TDZ34043.1"/>
    <property type="molecule type" value="Genomic_DNA"/>
</dbReference>
<dbReference type="PANTHER" id="PTHR42951:SF14">
    <property type="entry name" value="METALLO-BETA-LACTAMASE SUPERFAMILY PROTEIN"/>
    <property type="match status" value="1"/>
</dbReference>